<dbReference type="RefSeq" id="WP_033677281.1">
    <property type="nucleotide sequence ID" value="NZ_JOTM01000029.1"/>
</dbReference>
<keyword evidence="6" id="KW-1185">Reference proteome</keyword>
<keyword evidence="5" id="KW-0418">Kinase</keyword>
<dbReference type="OrthoDB" id="9778567at2"/>
<dbReference type="InterPro" id="IPR029000">
    <property type="entry name" value="Cyclophilin-like_dom_sf"/>
</dbReference>
<dbReference type="PANTHER" id="PTHR34698">
    <property type="entry name" value="5-OXOPROLINASE SUBUNIT B"/>
    <property type="match status" value="1"/>
</dbReference>
<accession>A0A073K7W9</accession>
<dbReference type="NCBIfam" id="TIGR00370">
    <property type="entry name" value="5-oxoprolinase subunit PxpB"/>
    <property type="match status" value="1"/>
</dbReference>
<dbReference type="InterPro" id="IPR010016">
    <property type="entry name" value="PxpB"/>
</dbReference>
<evidence type="ECO:0000256" key="2">
    <source>
        <dbReference type="ARBA" id="ARBA00022801"/>
    </source>
</evidence>
<dbReference type="Gene3D" id="2.40.100.10">
    <property type="entry name" value="Cyclophilin-like"/>
    <property type="match status" value="1"/>
</dbReference>
<protein>
    <submittedName>
        <fullName evidence="5">Kinase</fullName>
    </submittedName>
</protein>
<keyword evidence="5" id="KW-0808">Transferase</keyword>
<dbReference type="GO" id="GO:0016301">
    <property type="term" value="F:kinase activity"/>
    <property type="evidence" value="ECO:0007669"/>
    <property type="project" value="UniProtKB-KW"/>
</dbReference>
<proteinExistence type="predicted"/>
<name>A0A073K7W9_9BACI</name>
<evidence type="ECO:0000256" key="3">
    <source>
        <dbReference type="ARBA" id="ARBA00022840"/>
    </source>
</evidence>
<keyword evidence="1" id="KW-0547">Nucleotide-binding</keyword>
<dbReference type="AlphaFoldDB" id="A0A073K7W9"/>
<dbReference type="GO" id="GO:0016787">
    <property type="term" value="F:hydrolase activity"/>
    <property type="evidence" value="ECO:0007669"/>
    <property type="project" value="UniProtKB-KW"/>
</dbReference>
<evidence type="ECO:0000259" key="4">
    <source>
        <dbReference type="SMART" id="SM00796"/>
    </source>
</evidence>
<reference evidence="5 6" key="1">
    <citation type="submission" date="2014-06" db="EMBL/GenBank/DDBJ databases">
        <title>Draft genome sequence of Bacillus gaemokensis JCM 15801 (MCCC 1A00707).</title>
        <authorList>
            <person name="Lai Q."/>
            <person name="Liu Y."/>
            <person name="Shao Z."/>
        </authorList>
    </citation>
    <scope>NUCLEOTIDE SEQUENCE [LARGE SCALE GENOMIC DNA]</scope>
    <source>
        <strain evidence="5 6">JCM 15801</strain>
    </source>
</reference>
<evidence type="ECO:0000313" key="5">
    <source>
        <dbReference type="EMBL" id="KEK22547.1"/>
    </source>
</evidence>
<dbReference type="InterPro" id="IPR003833">
    <property type="entry name" value="CT_C_D"/>
</dbReference>
<dbReference type="PANTHER" id="PTHR34698:SF2">
    <property type="entry name" value="5-OXOPROLINASE SUBUNIT B"/>
    <property type="match status" value="1"/>
</dbReference>
<dbReference type="SUPFAM" id="SSF50891">
    <property type="entry name" value="Cyclophilin-like"/>
    <property type="match status" value="1"/>
</dbReference>
<dbReference type="SUPFAM" id="SSF160467">
    <property type="entry name" value="PH0987 N-terminal domain-like"/>
    <property type="match status" value="1"/>
</dbReference>
<dbReference type="eggNOG" id="COG2049">
    <property type="taxonomic scope" value="Bacteria"/>
</dbReference>
<dbReference type="EMBL" id="JOTM01000029">
    <property type="protein sequence ID" value="KEK22547.1"/>
    <property type="molecule type" value="Genomic_DNA"/>
</dbReference>
<keyword evidence="2" id="KW-0378">Hydrolase</keyword>
<gene>
    <name evidence="5" type="ORF">BAGA_17705</name>
</gene>
<dbReference type="GO" id="GO:0005524">
    <property type="term" value="F:ATP binding"/>
    <property type="evidence" value="ECO:0007669"/>
    <property type="project" value="UniProtKB-KW"/>
</dbReference>
<dbReference type="SMART" id="SM00796">
    <property type="entry name" value="AHS1"/>
    <property type="match status" value="1"/>
</dbReference>
<dbReference type="STRING" id="574375.AZF08_09470"/>
<evidence type="ECO:0000256" key="1">
    <source>
        <dbReference type="ARBA" id="ARBA00022741"/>
    </source>
</evidence>
<comment type="caution">
    <text evidence="5">The sequence shown here is derived from an EMBL/GenBank/DDBJ whole genome shotgun (WGS) entry which is preliminary data.</text>
</comment>
<dbReference type="Proteomes" id="UP000027778">
    <property type="component" value="Unassembled WGS sequence"/>
</dbReference>
<sequence length="235" mass="27015">MKFSALGDQAVVVTFGEKIDLDIYENVQNLRQALKRHPFHGMIECVPSFTSLTVYYDVYELWEKKERKVVPYDYVCKYINQLLSHNQNKEQKQYDSISIPVCYGGKYGPDLEEVAAYHGLRVEDVIRLHSEETYFVYMLGFTPGFPYLGGMRKEIETPRKQTPRLQIASGSVGIGGSQTGIYPLETPGGWNIIGRTPIALFQPNEEKPTYVQSGMYLRFIPITEEEYWVMEGARK</sequence>
<evidence type="ECO:0000313" key="6">
    <source>
        <dbReference type="Proteomes" id="UP000027778"/>
    </source>
</evidence>
<keyword evidence="3" id="KW-0067">ATP-binding</keyword>
<dbReference type="Pfam" id="PF02682">
    <property type="entry name" value="CT_C_D"/>
    <property type="match status" value="1"/>
</dbReference>
<feature type="domain" description="Carboxyltransferase" evidence="4">
    <location>
        <begin position="1"/>
        <end position="211"/>
    </location>
</feature>
<dbReference type="Gene3D" id="3.30.1360.40">
    <property type="match status" value="1"/>
</dbReference>
<organism evidence="5 6">
    <name type="scientific">Bacillus gaemokensis</name>
    <dbReference type="NCBI Taxonomy" id="574375"/>
    <lineage>
        <taxon>Bacteria</taxon>
        <taxon>Bacillati</taxon>
        <taxon>Bacillota</taxon>
        <taxon>Bacilli</taxon>
        <taxon>Bacillales</taxon>
        <taxon>Bacillaceae</taxon>
        <taxon>Bacillus</taxon>
        <taxon>Bacillus cereus group</taxon>
    </lineage>
</organism>